<sequence length="125" mass="14758">MEMLLIHFLLLKPTHPLLFSPSPRWRDFQQKYGNRRSLCSCPISSFLPFLASFLLLAPLLGEERLGEVRSCRRQFPPFRQLLSREQVARNNNCLSIFKRSHLFNAKTHKRWGHLSVTVYYISAKR</sequence>
<organism evidence="1 2">
    <name type="scientific">Desulfotalea psychrophila (strain LSv54 / DSM 12343)</name>
    <dbReference type="NCBI Taxonomy" id="177439"/>
    <lineage>
        <taxon>Bacteria</taxon>
        <taxon>Pseudomonadati</taxon>
        <taxon>Thermodesulfobacteriota</taxon>
        <taxon>Desulfobulbia</taxon>
        <taxon>Desulfobulbales</taxon>
        <taxon>Desulfocapsaceae</taxon>
        <taxon>Desulfotalea</taxon>
    </lineage>
</organism>
<reference evidence="2" key="1">
    <citation type="journal article" date="2004" name="Environ. Microbiol.">
        <title>The genome of Desulfotalea psychrophila, a sulfate-reducing bacterium from permanently cold Arctic sediments.</title>
        <authorList>
            <person name="Rabus R."/>
            <person name="Ruepp A."/>
            <person name="Frickey T."/>
            <person name="Rattei T."/>
            <person name="Fartmann B."/>
            <person name="Stark M."/>
            <person name="Bauer M."/>
            <person name="Zibat A."/>
            <person name="Lombardot T."/>
            <person name="Becker I."/>
            <person name="Amann J."/>
            <person name="Gellner K."/>
            <person name="Teeling H."/>
            <person name="Leuschner W.D."/>
            <person name="Gloeckner F.-O."/>
            <person name="Lupas A.N."/>
            <person name="Amann R."/>
            <person name="Klenk H.-P."/>
        </authorList>
    </citation>
    <scope>NUCLEOTIDE SEQUENCE [LARGE SCALE GENOMIC DNA]</scope>
    <source>
        <strain evidence="2">DSM 12343 / LSv54</strain>
    </source>
</reference>
<dbReference type="EMBL" id="CR522870">
    <property type="protein sequence ID" value="CAG36063.1"/>
    <property type="molecule type" value="Genomic_DNA"/>
</dbReference>
<keyword evidence="2" id="KW-1185">Reference proteome</keyword>
<dbReference type="HOGENOM" id="CLU_1989053_0_0_7"/>
<protein>
    <submittedName>
        <fullName evidence="1">Uncharacterized protein</fullName>
    </submittedName>
</protein>
<dbReference type="AlphaFoldDB" id="Q6ANL1"/>
<name>Q6ANL1_DESPS</name>
<gene>
    <name evidence="1" type="ordered locus">DP1334</name>
</gene>
<dbReference type="Proteomes" id="UP000000602">
    <property type="component" value="Chromosome"/>
</dbReference>
<dbReference type="KEGG" id="dps:DP1334"/>
<evidence type="ECO:0000313" key="1">
    <source>
        <dbReference type="EMBL" id="CAG36063.1"/>
    </source>
</evidence>
<proteinExistence type="predicted"/>
<evidence type="ECO:0000313" key="2">
    <source>
        <dbReference type="Proteomes" id="UP000000602"/>
    </source>
</evidence>
<dbReference type="STRING" id="177439.DP1334"/>
<accession>Q6ANL1</accession>